<feature type="transmembrane region" description="Helical" evidence="1">
    <location>
        <begin position="20"/>
        <end position="44"/>
    </location>
</feature>
<keyword evidence="3" id="KW-1185">Reference proteome</keyword>
<gene>
    <name evidence="2" type="ORF">DB32_002664</name>
</gene>
<dbReference type="STRING" id="927083.DB32_002664"/>
<evidence type="ECO:0000313" key="3">
    <source>
        <dbReference type="Proteomes" id="UP000034883"/>
    </source>
</evidence>
<sequence length="136" mass="13603">MQTTAVEGAPEIVLEAVSDVLWSTAAAGAIFCLVVPVVAATAALRLHARTSVHLVASAGVAIASVGTGVLLLHQVSGVIHGVEVLVSTAPDRRALAFAEEVRPTSSLPLLTLWAAALVAVLAAVAVARRAPSTAGA</sequence>
<organism evidence="2 3">
    <name type="scientific">Sandaracinus amylolyticus</name>
    <dbReference type="NCBI Taxonomy" id="927083"/>
    <lineage>
        <taxon>Bacteria</taxon>
        <taxon>Pseudomonadati</taxon>
        <taxon>Myxococcota</taxon>
        <taxon>Polyangia</taxon>
        <taxon>Polyangiales</taxon>
        <taxon>Sandaracinaceae</taxon>
        <taxon>Sandaracinus</taxon>
    </lineage>
</organism>
<keyword evidence="1" id="KW-0812">Transmembrane</keyword>
<dbReference type="RefSeq" id="WP_053232747.1">
    <property type="nucleotide sequence ID" value="NZ_CP011125.1"/>
</dbReference>
<dbReference type="KEGG" id="samy:DB32_002664"/>
<protein>
    <submittedName>
        <fullName evidence="2">Uncharacterized protein</fullName>
    </submittedName>
</protein>
<evidence type="ECO:0000256" key="1">
    <source>
        <dbReference type="SAM" id="Phobius"/>
    </source>
</evidence>
<evidence type="ECO:0000313" key="2">
    <source>
        <dbReference type="EMBL" id="AKF05515.1"/>
    </source>
</evidence>
<dbReference type="Proteomes" id="UP000034883">
    <property type="component" value="Chromosome"/>
</dbReference>
<reference evidence="2 3" key="1">
    <citation type="submission" date="2015-03" db="EMBL/GenBank/DDBJ databases">
        <title>Genome assembly of Sandaracinus amylolyticus DSM 53668.</title>
        <authorList>
            <person name="Sharma G."/>
            <person name="Subramanian S."/>
        </authorList>
    </citation>
    <scope>NUCLEOTIDE SEQUENCE [LARGE SCALE GENOMIC DNA]</scope>
    <source>
        <strain evidence="2 3">DSM 53668</strain>
    </source>
</reference>
<dbReference type="EMBL" id="CP011125">
    <property type="protein sequence ID" value="AKF05515.1"/>
    <property type="molecule type" value="Genomic_DNA"/>
</dbReference>
<feature type="transmembrane region" description="Helical" evidence="1">
    <location>
        <begin position="51"/>
        <end position="72"/>
    </location>
</feature>
<name>A0A0F6W2E4_9BACT</name>
<accession>A0A0F6W2E4</accession>
<keyword evidence="1" id="KW-1133">Transmembrane helix</keyword>
<keyword evidence="1" id="KW-0472">Membrane</keyword>
<dbReference type="AlphaFoldDB" id="A0A0F6W2E4"/>
<proteinExistence type="predicted"/>
<feature type="transmembrane region" description="Helical" evidence="1">
    <location>
        <begin position="107"/>
        <end position="127"/>
    </location>
</feature>